<accession>A0ACB7PJE9</accession>
<sequence length="116" mass="12969">MAHRWAAVVVTTLSIMHGVKTMQSGQFGRHQAISGWLLAGLVGLCLVLSVIHSTVGSRYLTFFRSIHLVLSICILVTLGWHLWTASLPLSFSWLMLIGTISLWIVSMALRLFKWYG</sequence>
<reference evidence="1 2" key="1">
    <citation type="journal article" date="2021" name="Nat. Commun.">
        <title>Genetic determinants of endophytism in the Arabidopsis root mycobiome.</title>
        <authorList>
            <person name="Mesny F."/>
            <person name="Miyauchi S."/>
            <person name="Thiergart T."/>
            <person name="Pickel B."/>
            <person name="Atanasova L."/>
            <person name="Karlsson M."/>
            <person name="Huettel B."/>
            <person name="Barry K.W."/>
            <person name="Haridas S."/>
            <person name="Chen C."/>
            <person name="Bauer D."/>
            <person name="Andreopoulos W."/>
            <person name="Pangilinan J."/>
            <person name="LaButti K."/>
            <person name="Riley R."/>
            <person name="Lipzen A."/>
            <person name="Clum A."/>
            <person name="Drula E."/>
            <person name="Henrissat B."/>
            <person name="Kohler A."/>
            <person name="Grigoriev I.V."/>
            <person name="Martin F.M."/>
            <person name="Hacquard S."/>
        </authorList>
    </citation>
    <scope>NUCLEOTIDE SEQUENCE [LARGE SCALE GENOMIC DNA]</scope>
    <source>
        <strain evidence="1 2">MPI-SDFR-AT-0079</strain>
    </source>
</reference>
<protein>
    <submittedName>
        <fullName evidence="1">Uncharacterized protein</fullName>
    </submittedName>
</protein>
<evidence type="ECO:0000313" key="1">
    <source>
        <dbReference type="EMBL" id="KAH6641114.1"/>
    </source>
</evidence>
<organism evidence="1 2">
    <name type="scientific">Chaetomium tenue</name>
    <dbReference type="NCBI Taxonomy" id="1854479"/>
    <lineage>
        <taxon>Eukaryota</taxon>
        <taxon>Fungi</taxon>
        <taxon>Dikarya</taxon>
        <taxon>Ascomycota</taxon>
        <taxon>Pezizomycotina</taxon>
        <taxon>Sordariomycetes</taxon>
        <taxon>Sordariomycetidae</taxon>
        <taxon>Sordariales</taxon>
        <taxon>Chaetomiaceae</taxon>
        <taxon>Chaetomium</taxon>
    </lineage>
</organism>
<proteinExistence type="predicted"/>
<evidence type="ECO:0000313" key="2">
    <source>
        <dbReference type="Proteomes" id="UP000724584"/>
    </source>
</evidence>
<keyword evidence="2" id="KW-1185">Reference proteome</keyword>
<dbReference type="EMBL" id="JAGIZQ010000002">
    <property type="protein sequence ID" value="KAH6641114.1"/>
    <property type="molecule type" value="Genomic_DNA"/>
</dbReference>
<comment type="caution">
    <text evidence="1">The sequence shown here is derived from an EMBL/GenBank/DDBJ whole genome shotgun (WGS) entry which is preliminary data.</text>
</comment>
<gene>
    <name evidence="1" type="ORF">F5144DRAFT_562577</name>
</gene>
<name>A0ACB7PJE9_9PEZI</name>
<dbReference type="Proteomes" id="UP000724584">
    <property type="component" value="Unassembled WGS sequence"/>
</dbReference>